<organism evidence="2 3">
    <name type="scientific">Collybiopsis confluens</name>
    <dbReference type="NCBI Taxonomy" id="2823264"/>
    <lineage>
        <taxon>Eukaryota</taxon>
        <taxon>Fungi</taxon>
        <taxon>Dikarya</taxon>
        <taxon>Basidiomycota</taxon>
        <taxon>Agaricomycotina</taxon>
        <taxon>Agaricomycetes</taxon>
        <taxon>Agaricomycetidae</taxon>
        <taxon>Agaricales</taxon>
        <taxon>Marasmiineae</taxon>
        <taxon>Omphalotaceae</taxon>
        <taxon>Collybiopsis</taxon>
    </lineage>
</organism>
<dbReference type="Gene3D" id="3.80.10.10">
    <property type="entry name" value="Ribonuclease Inhibitor"/>
    <property type="match status" value="1"/>
</dbReference>
<feature type="domain" description="F-box" evidence="1">
    <location>
        <begin position="11"/>
        <end position="39"/>
    </location>
</feature>
<gene>
    <name evidence="2" type="ORF">D9757_001456</name>
</gene>
<dbReference type="Proteomes" id="UP000518752">
    <property type="component" value="Unassembled WGS sequence"/>
</dbReference>
<evidence type="ECO:0000313" key="3">
    <source>
        <dbReference type="Proteomes" id="UP000518752"/>
    </source>
</evidence>
<dbReference type="OrthoDB" id="2915574at2759"/>
<reference evidence="2 3" key="1">
    <citation type="journal article" date="2020" name="ISME J.">
        <title>Uncovering the hidden diversity of litter-decomposition mechanisms in mushroom-forming fungi.</title>
        <authorList>
            <person name="Floudas D."/>
            <person name="Bentzer J."/>
            <person name="Ahren D."/>
            <person name="Johansson T."/>
            <person name="Persson P."/>
            <person name="Tunlid A."/>
        </authorList>
    </citation>
    <scope>NUCLEOTIDE SEQUENCE [LARGE SCALE GENOMIC DNA]</scope>
    <source>
        <strain evidence="2 3">CBS 406.79</strain>
    </source>
</reference>
<keyword evidence="3" id="KW-1185">Reference proteome</keyword>
<name>A0A8H5HZ83_9AGAR</name>
<proteinExistence type="predicted"/>
<dbReference type="SUPFAM" id="SSF81383">
    <property type="entry name" value="F-box domain"/>
    <property type="match status" value="1"/>
</dbReference>
<dbReference type="InterPro" id="IPR036047">
    <property type="entry name" value="F-box-like_dom_sf"/>
</dbReference>
<dbReference type="SUPFAM" id="SSF52047">
    <property type="entry name" value="RNI-like"/>
    <property type="match status" value="1"/>
</dbReference>
<dbReference type="CDD" id="cd09917">
    <property type="entry name" value="F-box_SF"/>
    <property type="match status" value="1"/>
</dbReference>
<dbReference type="Gene3D" id="1.20.1280.50">
    <property type="match status" value="1"/>
</dbReference>
<protein>
    <recommendedName>
        <fullName evidence="1">F-box domain-containing protein</fullName>
    </recommendedName>
</protein>
<dbReference type="InterPro" id="IPR001810">
    <property type="entry name" value="F-box_dom"/>
</dbReference>
<comment type="caution">
    <text evidence="2">The sequence shown here is derived from an EMBL/GenBank/DDBJ whole genome shotgun (WGS) entry which is preliminary data.</text>
</comment>
<dbReference type="AlphaFoldDB" id="A0A8H5HZ83"/>
<evidence type="ECO:0000259" key="1">
    <source>
        <dbReference type="Pfam" id="PF00646"/>
    </source>
</evidence>
<evidence type="ECO:0000313" key="2">
    <source>
        <dbReference type="EMBL" id="KAF5392292.1"/>
    </source>
</evidence>
<dbReference type="Pfam" id="PF00646">
    <property type="entry name" value="F-box"/>
    <property type="match status" value="1"/>
</dbReference>
<dbReference type="InterPro" id="IPR032675">
    <property type="entry name" value="LRR_dom_sf"/>
</dbReference>
<sequence length="389" mass="43747">MGSKLEKAIWLPNDIIGVVMESLSARDLKQCSLVCHSWRPYAQPLLFDQVTVNVSFRIRSYNFFTVLRRRDLRAFLTSNPERGGLFKHIKCTSNIDDITSMIPVIHHCTQLRSLTLSCSLAPPLLQQIGLQNFPMLKKLTLLDAPSFEAVTQCIKSMSGAHAWEDLSLSLAKEYTARSSDIPPGQPISFPSVQAFSLYNAHRPSAAVMSELLASLHPMLMSLSRLVVQTSGFYSADILQLVEDNVTTLRSLDVAQVFDADDLLPRVLRNRVLQDIVLRLPVLPDAVAAYLASLETIFSDPQNFTAVRRASFVISSTYGLLDMGDHCDSWTRLSEFLSRFPYLEMVTLFLERSDGDWGFQSMYISVDDLDVHPAFESLRRMGRLLVANYS</sequence>
<accession>A0A8H5HZ83</accession>
<dbReference type="EMBL" id="JAACJN010000006">
    <property type="protein sequence ID" value="KAF5392292.1"/>
    <property type="molecule type" value="Genomic_DNA"/>
</dbReference>